<sequence>MSDRYLKATLCFKALRILLKHPYSRRQAHSTISYAASNLTLQKYLQTKLPFPPVWDVFGDHKYDK</sequence>
<dbReference type="EMBL" id="CP000393">
    <property type="protein sequence ID" value="ABG52084.1"/>
    <property type="molecule type" value="Genomic_DNA"/>
</dbReference>
<protein>
    <submittedName>
        <fullName evidence="1">Uncharacterized protein</fullName>
    </submittedName>
</protein>
<gene>
    <name evidence="1" type="ordered locus">Tery_2916</name>
</gene>
<dbReference type="KEGG" id="ter:Tery_2916"/>
<dbReference type="AlphaFoldDB" id="Q110J0"/>
<reference evidence="1" key="1">
    <citation type="submission" date="2006-06" db="EMBL/GenBank/DDBJ databases">
        <title>Complete sequence of Trichodesmium erythraeum IMS101.</title>
        <authorList>
            <consortium name="US DOE Joint Genome Institute"/>
            <person name="Copeland A."/>
            <person name="Lucas S."/>
            <person name="Lapidus A."/>
            <person name="Barry K."/>
            <person name="Detter J.C."/>
            <person name="Glavina del Rio T."/>
            <person name="Hammon N."/>
            <person name="Israni S."/>
            <person name="Dalin E."/>
            <person name="Tice H."/>
            <person name="Pitluck S."/>
            <person name="Kiss H."/>
            <person name="Munk A.C."/>
            <person name="Brettin T."/>
            <person name="Bruce D."/>
            <person name="Han C."/>
            <person name="Tapia R."/>
            <person name="Gilna P."/>
            <person name="Schmutz J."/>
            <person name="Larimer F."/>
            <person name="Land M."/>
            <person name="Hauser L."/>
            <person name="Kyrpides N."/>
            <person name="Kim E."/>
            <person name="Richardson P."/>
        </authorList>
    </citation>
    <scope>NUCLEOTIDE SEQUENCE [LARGE SCALE GENOMIC DNA]</scope>
    <source>
        <strain evidence="1">IMS101</strain>
    </source>
</reference>
<evidence type="ECO:0000313" key="1">
    <source>
        <dbReference type="EMBL" id="ABG52084.1"/>
    </source>
</evidence>
<accession>Q110J0</accession>
<dbReference type="HOGENOM" id="CLU_2848569_0_0_3"/>
<organism evidence="1">
    <name type="scientific">Trichodesmium erythraeum (strain IMS101)</name>
    <dbReference type="NCBI Taxonomy" id="203124"/>
    <lineage>
        <taxon>Bacteria</taxon>
        <taxon>Bacillati</taxon>
        <taxon>Cyanobacteriota</taxon>
        <taxon>Cyanophyceae</taxon>
        <taxon>Oscillatoriophycideae</taxon>
        <taxon>Oscillatoriales</taxon>
        <taxon>Microcoleaceae</taxon>
        <taxon>Trichodesmium</taxon>
    </lineage>
</organism>
<name>Q110J0_TRIEI</name>
<proteinExistence type="predicted"/>
<dbReference type="eggNOG" id="COG3864">
    <property type="taxonomic scope" value="Bacteria"/>
</dbReference>